<keyword evidence="3" id="KW-1185">Reference proteome</keyword>
<dbReference type="EMBL" id="JARBHB010000006">
    <property type="protein sequence ID" value="KAJ8881401.1"/>
    <property type="molecule type" value="Genomic_DNA"/>
</dbReference>
<dbReference type="Proteomes" id="UP001159363">
    <property type="component" value="Chromosome 5"/>
</dbReference>
<feature type="compositionally biased region" description="Polar residues" evidence="1">
    <location>
        <begin position="388"/>
        <end position="397"/>
    </location>
</feature>
<evidence type="ECO:0000313" key="2">
    <source>
        <dbReference type="EMBL" id="KAJ8881401.1"/>
    </source>
</evidence>
<organism evidence="2 3">
    <name type="scientific">Dryococelus australis</name>
    <dbReference type="NCBI Taxonomy" id="614101"/>
    <lineage>
        <taxon>Eukaryota</taxon>
        <taxon>Metazoa</taxon>
        <taxon>Ecdysozoa</taxon>
        <taxon>Arthropoda</taxon>
        <taxon>Hexapoda</taxon>
        <taxon>Insecta</taxon>
        <taxon>Pterygota</taxon>
        <taxon>Neoptera</taxon>
        <taxon>Polyneoptera</taxon>
        <taxon>Phasmatodea</taxon>
        <taxon>Verophasmatodea</taxon>
        <taxon>Anareolatae</taxon>
        <taxon>Phasmatidae</taxon>
        <taxon>Eurycanthinae</taxon>
        <taxon>Dryococelus</taxon>
    </lineage>
</organism>
<name>A0ABQ9HAR5_9NEOP</name>
<feature type="region of interest" description="Disordered" evidence="1">
    <location>
        <begin position="384"/>
        <end position="407"/>
    </location>
</feature>
<proteinExistence type="predicted"/>
<protein>
    <submittedName>
        <fullName evidence="2">Uncharacterized protein</fullName>
    </submittedName>
</protein>
<evidence type="ECO:0000256" key="1">
    <source>
        <dbReference type="SAM" id="MobiDB-lite"/>
    </source>
</evidence>
<sequence>MNAITVFEDHHNALNVSGETTRVYPQTRVIRSFMSSRQRNEREIPDKTRRPAASSGTVPTSEDAGVTRPGRRNKLLTGGTGKESPMALLSGAAVAEWLDYSPPTKANWWESCRTMPLVGGFSRGPPVSPSLHSSAAPFSTHFTLIGSEDLIVNNQPKSLNSTQSNFTKVPSHHLPGEISETVEIRNQDVLTGIRTQILPKRRFSCPEVTEESNSRQFLYSLYVHHNVRTPLPSESLARRYLSFSLTGIIFRVLPPVILIHVSAEGMLWSNVSLSCSSVTWYRLFASCRSATHYVRVPSVSPHLATRPAHFRVSVLTCSVGNLLRRLYRELQPHTLALWHPCSAACRGAVSQSAPGNILASRRPQPMGNLPQYAVANQTQRPLPELRTENQMMGTPTLNEPPRRFISV</sequence>
<reference evidence="2 3" key="1">
    <citation type="submission" date="2023-02" db="EMBL/GenBank/DDBJ databases">
        <title>LHISI_Scaffold_Assembly.</title>
        <authorList>
            <person name="Stuart O.P."/>
            <person name="Cleave R."/>
            <person name="Magrath M.J.L."/>
            <person name="Mikheyev A.S."/>
        </authorList>
    </citation>
    <scope>NUCLEOTIDE SEQUENCE [LARGE SCALE GENOMIC DNA]</scope>
    <source>
        <strain evidence="2">Daus_M_001</strain>
        <tissue evidence="2">Leg muscle</tissue>
    </source>
</reference>
<comment type="caution">
    <text evidence="2">The sequence shown here is derived from an EMBL/GenBank/DDBJ whole genome shotgun (WGS) entry which is preliminary data.</text>
</comment>
<feature type="region of interest" description="Disordered" evidence="1">
    <location>
        <begin position="33"/>
        <end position="82"/>
    </location>
</feature>
<accession>A0ABQ9HAR5</accession>
<gene>
    <name evidence="2" type="ORF">PR048_017882</name>
</gene>
<feature type="compositionally biased region" description="Basic and acidic residues" evidence="1">
    <location>
        <begin position="38"/>
        <end position="49"/>
    </location>
</feature>
<evidence type="ECO:0000313" key="3">
    <source>
        <dbReference type="Proteomes" id="UP001159363"/>
    </source>
</evidence>